<keyword evidence="6" id="KW-1185">Reference proteome</keyword>
<feature type="domain" description="CzcB-like barrel-sandwich hybrid" evidence="4">
    <location>
        <begin position="74"/>
        <end position="194"/>
    </location>
</feature>
<evidence type="ECO:0000259" key="4">
    <source>
        <dbReference type="Pfam" id="PF25973"/>
    </source>
</evidence>
<name>A0ABY9EA41_9GAMM</name>
<dbReference type="SUPFAM" id="SSF111369">
    <property type="entry name" value="HlyD-like secretion proteins"/>
    <property type="match status" value="1"/>
</dbReference>
<organism evidence="5 6">
    <name type="scientific">Microbulbifer spongiae</name>
    <dbReference type="NCBI Taxonomy" id="2944933"/>
    <lineage>
        <taxon>Bacteria</taxon>
        <taxon>Pseudomonadati</taxon>
        <taxon>Pseudomonadota</taxon>
        <taxon>Gammaproteobacteria</taxon>
        <taxon>Cellvibrionales</taxon>
        <taxon>Microbulbiferaceae</taxon>
        <taxon>Microbulbifer</taxon>
    </lineage>
</organism>
<keyword evidence="3" id="KW-0472">Membrane</keyword>
<gene>
    <name evidence="5" type="ORF">M8T91_10550</name>
</gene>
<dbReference type="RefSeq" id="WP_301414123.1">
    <property type="nucleotide sequence ID" value="NZ_CP098023.1"/>
</dbReference>
<dbReference type="InterPro" id="IPR058647">
    <property type="entry name" value="BSH_CzcB-like"/>
</dbReference>
<reference evidence="5 6" key="1">
    <citation type="submission" date="2022-05" db="EMBL/GenBank/DDBJ databases">
        <title>Microbulbifer sp. nov., isolated from sponge.</title>
        <authorList>
            <person name="Gao L."/>
        </authorList>
    </citation>
    <scope>NUCLEOTIDE SEQUENCE [LARGE SCALE GENOMIC DNA]</scope>
    <source>
        <strain evidence="5 6">MI-G</strain>
    </source>
</reference>
<dbReference type="InterPro" id="IPR006143">
    <property type="entry name" value="RND_pump_MFP"/>
</dbReference>
<evidence type="ECO:0000313" key="5">
    <source>
        <dbReference type="EMBL" id="WKD48374.1"/>
    </source>
</evidence>
<keyword evidence="3" id="KW-1133">Transmembrane helix</keyword>
<dbReference type="InterPro" id="IPR030190">
    <property type="entry name" value="MacA_alpha-hairpin_sf"/>
</dbReference>
<evidence type="ECO:0000256" key="2">
    <source>
        <dbReference type="ARBA" id="ARBA00023054"/>
    </source>
</evidence>
<dbReference type="PANTHER" id="PTHR30469:SF11">
    <property type="entry name" value="BLL4320 PROTEIN"/>
    <property type="match status" value="1"/>
</dbReference>
<dbReference type="PANTHER" id="PTHR30469">
    <property type="entry name" value="MULTIDRUG RESISTANCE PROTEIN MDTA"/>
    <property type="match status" value="1"/>
</dbReference>
<dbReference type="NCBIfam" id="TIGR01730">
    <property type="entry name" value="RND_mfp"/>
    <property type="match status" value="1"/>
</dbReference>
<evidence type="ECO:0000313" key="6">
    <source>
        <dbReference type="Proteomes" id="UP001321520"/>
    </source>
</evidence>
<protein>
    <submittedName>
        <fullName evidence="5">Efflux RND transporter periplasmic adaptor subunit</fullName>
    </submittedName>
</protein>
<dbReference type="Gene3D" id="6.10.140.1990">
    <property type="match status" value="1"/>
</dbReference>
<accession>A0ABY9EA41</accession>
<dbReference type="Proteomes" id="UP001321520">
    <property type="component" value="Chromosome"/>
</dbReference>
<proteinExistence type="inferred from homology"/>
<evidence type="ECO:0000256" key="3">
    <source>
        <dbReference type="SAM" id="Phobius"/>
    </source>
</evidence>
<feature type="transmembrane region" description="Helical" evidence="3">
    <location>
        <begin position="6"/>
        <end position="25"/>
    </location>
</feature>
<dbReference type="Pfam" id="PF25973">
    <property type="entry name" value="BSH_CzcB"/>
    <property type="match status" value="1"/>
</dbReference>
<keyword evidence="2" id="KW-0175">Coiled coil</keyword>
<comment type="similarity">
    <text evidence="1">Belongs to the membrane fusion protein (MFP) (TC 8.A.1) family.</text>
</comment>
<dbReference type="Gene3D" id="2.40.420.20">
    <property type="match status" value="1"/>
</dbReference>
<dbReference type="Gene3D" id="2.40.50.100">
    <property type="match status" value="1"/>
</dbReference>
<keyword evidence="3" id="KW-0812">Transmembrane</keyword>
<dbReference type="EMBL" id="CP098023">
    <property type="protein sequence ID" value="WKD48374.1"/>
    <property type="molecule type" value="Genomic_DNA"/>
</dbReference>
<sequence length="372" mass="40904">MILRWIAIITVAGVIVSGLGVYKFFEIKATIDAVEEQPEYFETVEAELAKPTTHVPKVTALGVVVAPQQVTLRNELPGYITAVNFQSGAAVKKGEVILQLDISEQLANLSSEEVRAKLAESVYRRGVELRKSDAVSEETTERSLAEWNVIKADIAATRSIISRRTIRAPFDGVIGIHQFEVGQYLNINTKITTLVGSTKERWVDFSLPQFYGELAMGIIVRAQLIRSYDQINSAYFNATIIAGDSVITAGSRSRLYRALVTEGAQQLTHNASVKVEVPVGQARLLSALPVQSIRSDRGGQFVFALDPDHEKAGYYRARRIPVSVESEQQERTLVVGDLNHGDLVATAGSFKLYPGMLAQISDRPVITTTKQE</sequence>
<evidence type="ECO:0000256" key="1">
    <source>
        <dbReference type="ARBA" id="ARBA00009477"/>
    </source>
</evidence>